<dbReference type="AlphaFoldDB" id="A0AAD3RLP9"/>
<comment type="caution">
    <text evidence="1">The sequence shown here is derived from an EMBL/GenBank/DDBJ whole genome shotgun (WGS) entry which is preliminary data.</text>
</comment>
<name>A0AAD3RLP9_LATJO</name>
<protein>
    <submittedName>
        <fullName evidence="1">Endoplasmic reticulum mannosyl-oligosaccharide 1,2-alpha-mannosidase isoform X1</fullName>
    </submittedName>
</protein>
<reference evidence="1" key="1">
    <citation type="submission" date="2022-08" db="EMBL/GenBank/DDBJ databases">
        <title>Genome sequencing of akame (Lates japonicus).</title>
        <authorList>
            <person name="Hashiguchi Y."/>
            <person name="Takahashi H."/>
        </authorList>
    </citation>
    <scope>NUCLEOTIDE SEQUENCE</scope>
    <source>
        <strain evidence="1">Kochi</strain>
    </source>
</reference>
<evidence type="ECO:0000313" key="1">
    <source>
        <dbReference type="EMBL" id="GLD73127.1"/>
    </source>
</evidence>
<keyword evidence="2" id="KW-1185">Reference proteome</keyword>
<accession>A0AAD3RLP9</accession>
<dbReference type="EMBL" id="BRZM01001412">
    <property type="protein sequence ID" value="GLD73127.1"/>
    <property type="molecule type" value="Genomic_DNA"/>
</dbReference>
<organism evidence="1 2">
    <name type="scientific">Lates japonicus</name>
    <name type="common">Japanese lates</name>
    <dbReference type="NCBI Taxonomy" id="270547"/>
    <lineage>
        <taxon>Eukaryota</taxon>
        <taxon>Metazoa</taxon>
        <taxon>Chordata</taxon>
        <taxon>Craniata</taxon>
        <taxon>Vertebrata</taxon>
        <taxon>Euteleostomi</taxon>
        <taxon>Actinopterygii</taxon>
        <taxon>Neopterygii</taxon>
        <taxon>Teleostei</taxon>
        <taxon>Neoteleostei</taxon>
        <taxon>Acanthomorphata</taxon>
        <taxon>Carangaria</taxon>
        <taxon>Carangaria incertae sedis</taxon>
        <taxon>Centropomidae</taxon>
        <taxon>Lates</taxon>
    </lineage>
</organism>
<evidence type="ECO:0000313" key="2">
    <source>
        <dbReference type="Proteomes" id="UP001279410"/>
    </source>
</evidence>
<dbReference type="Proteomes" id="UP001279410">
    <property type="component" value="Unassembled WGS sequence"/>
</dbReference>
<proteinExistence type="predicted"/>
<gene>
    <name evidence="1" type="ORF">AKAME5_002445200</name>
</gene>
<sequence length="251" mass="27591">MSQLFAGSSGVEGIEVWRRAIPRCYAEEPCGRVMILKDSLSRIAPSARKHGPSPVTSALLTTTGGAVASQLLIASMTVLRSRWWIRLVTHVTLDIFQGLKPCLAATRTTPEFSLLCERAVFTDMHPASRQGYVSISFVGQGSGNYNNSKQWRRQSCWRAADARHALRATAARREGHRLSARYDEQRRQSARPSEKSDANVIVTSRLVKAVRGREAASAAARPVRTAATPAGLLLALLLTQFPFMSNKLMDL</sequence>